<dbReference type="GO" id="GO:0004089">
    <property type="term" value="F:carbonate dehydratase activity"/>
    <property type="evidence" value="ECO:0007669"/>
    <property type="project" value="InterPro"/>
</dbReference>
<accession>A0AAV9NNH7</accession>
<dbReference type="GeneID" id="89975939"/>
<feature type="binding site" evidence="4">
    <location>
        <position position="98"/>
    </location>
    <ligand>
        <name>Zn(2+)</name>
        <dbReference type="ChEBI" id="CHEBI:29105"/>
    </ligand>
</feature>
<protein>
    <recommendedName>
        <fullName evidence="7">Carbonic anhydrase</fullName>
    </recommendedName>
</protein>
<feature type="binding site" evidence="4">
    <location>
        <position position="101"/>
    </location>
    <ligand>
        <name>Zn(2+)</name>
        <dbReference type="ChEBI" id="CHEBI:29105"/>
    </ligand>
</feature>
<keyword evidence="2 4" id="KW-0479">Metal-binding</keyword>
<dbReference type="RefSeq" id="XP_064710329.1">
    <property type="nucleotide sequence ID" value="XM_064851326.1"/>
</dbReference>
<comment type="cofactor">
    <cofactor evidence="4">
        <name>Zn(2+)</name>
        <dbReference type="ChEBI" id="CHEBI:29105"/>
    </cofactor>
    <text evidence="4">Binds 1 zinc ion per subunit.</text>
</comment>
<keyword evidence="3 4" id="KW-0862">Zinc</keyword>
<gene>
    <name evidence="5" type="ORF">LTR84_007774</name>
</gene>
<feature type="binding site" evidence="4">
    <location>
        <position position="46"/>
    </location>
    <ligand>
        <name>Zn(2+)</name>
        <dbReference type="ChEBI" id="CHEBI:29105"/>
    </ligand>
</feature>
<evidence type="ECO:0000313" key="6">
    <source>
        <dbReference type="Proteomes" id="UP001358417"/>
    </source>
</evidence>
<dbReference type="AlphaFoldDB" id="A0AAV9NNH7"/>
<dbReference type="EMBL" id="JAVRRD010000003">
    <property type="protein sequence ID" value="KAK5061232.1"/>
    <property type="molecule type" value="Genomic_DNA"/>
</dbReference>
<sequence>MASNPPSVEDLISRNSKYAEGYTKSHSVDEVTRGVVKFPSVIIVSCCDPRLIPEEYGIFSREEYVVVRNAGGRAEPAVRDIVILSTMTTITDVVIIHHVDCGMTHLTNAAIRESLKSRGLGDDKVDTFEFGEIRDLEQSVRDDLKFLESSPYIAKSIKLHGYVHDMLDSGRLVKV</sequence>
<organism evidence="5 6">
    <name type="scientific">Exophiala bonariae</name>
    <dbReference type="NCBI Taxonomy" id="1690606"/>
    <lineage>
        <taxon>Eukaryota</taxon>
        <taxon>Fungi</taxon>
        <taxon>Dikarya</taxon>
        <taxon>Ascomycota</taxon>
        <taxon>Pezizomycotina</taxon>
        <taxon>Eurotiomycetes</taxon>
        <taxon>Chaetothyriomycetidae</taxon>
        <taxon>Chaetothyriales</taxon>
        <taxon>Herpotrichiellaceae</taxon>
        <taxon>Exophiala</taxon>
    </lineage>
</organism>
<evidence type="ECO:0000256" key="2">
    <source>
        <dbReference type="ARBA" id="ARBA00022723"/>
    </source>
</evidence>
<dbReference type="Gene3D" id="3.40.1050.10">
    <property type="entry name" value="Carbonic anhydrase"/>
    <property type="match status" value="1"/>
</dbReference>
<proteinExistence type="inferred from homology"/>
<dbReference type="InterPro" id="IPR001765">
    <property type="entry name" value="Carbonic_anhydrase"/>
</dbReference>
<name>A0AAV9NNH7_9EURO</name>
<dbReference type="SMART" id="SM00947">
    <property type="entry name" value="Pro_CA"/>
    <property type="match status" value="1"/>
</dbReference>
<evidence type="ECO:0000256" key="3">
    <source>
        <dbReference type="ARBA" id="ARBA00022833"/>
    </source>
</evidence>
<dbReference type="PANTHER" id="PTHR43175">
    <property type="entry name" value="CARBONIC ANHYDRASE"/>
    <property type="match status" value="1"/>
</dbReference>
<dbReference type="Proteomes" id="UP001358417">
    <property type="component" value="Unassembled WGS sequence"/>
</dbReference>
<reference evidence="5 6" key="1">
    <citation type="submission" date="2023-08" db="EMBL/GenBank/DDBJ databases">
        <title>Black Yeasts Isolated from many extreme environments.</title>
        <authorList>
            <person name="Coleine C."/>
            <person name="Stajich J.E."/>
            <person name="Selbmann L."/>
        </authorList>
    </citation>
    <scope>NUCLEOTIDE SEQUENCE [LARGE SCALE GENOMIC DNA]</scope>
    <source>
        <strain evidence="5 6">CCFEE 5792</strain>
    </source>
</reference>
<comment type="caution">
    <text evidence="5">The sequence shown here is derived from an EMBL/GenBank/DDBJ whole genome shotgun (WGS) entry which is preliminary data.</text>
</comment>
<dbReference type="GO" id="GO:0008270">
    <property type="term" value="F:zinc ion binding"/>
    <property type="evidence" value="ECO:0007669"/>
    <property type="project" value="InterPro"/>
</dbReference>
<evidence type="ECO:0000256" key="4">
    <source>
        <dbReference type="PIRSR" id="PIRSR601765-1"/>
    </source>
</evidence>
<dbReference type="SUPFAM" id="SSF53056">
    <property type="entry name" value="beta-carbonic anhydrase, cab"/>
    <property type="match status" value="1"/>
</dbReference>
<comment type="similarity">
    <text evidence="1">Belongs to the beta-class carbonic anhydrase family.</text>
</comment>
<evidence type="ECO:0000256" key="1">
    <source>
        <dbReference type="ARBA" id="ARBA00006217"/>
    </source>
</evidence>
<evidence type="ECO:0008006" key="7">
    <source>
        <dbReference type="Google" id="ProtNLM"/>
    </source>
</evidence>
<dbReference type="PANTHER" id="PTHR43175:SF3">
    <property type="entry name" value="CARBON DISULFIDE HYDROLASE"/>
    <property type="match status" value="1"/>
</dbReference>
<keyword evidence="6" id="KW-1185">Reference proteome</keyword>
<dbReference type="InterPro" id="IPR036874">
    <property type="entry name" value="Carbonic_anhydrase_sf"/>
</dbReference>
<feature type="binding site" evidence="4">
    <location>
        <position position="48"/>
    </location>
    <ligand>
        <name>Zn(2+)</name>
        <dbReference type="ChEBI" id="CHEBI:29105"/>
    </ligand>
</feature>
<evidence type="ECO:0000313" key="5">
    <source>
        <dbReference type="EMBL" id="KAK5061232.1"/>
    </source>
</evidence>